<dbReference type="Gene3D" id="3.40.50.1970">
    <property type="match status" value="1"/>
</dbReference>
<evidence type="ECO:0000256" key="2">
    <source>
        <dbReference type="ARBA" id="ARBA00023002"/>
    </source>
</evidence>
<feature type="domain" description="Alcohol dehydrogenase iron-type/glycerol dehydrogenase GldA" evidence="4">
    <location>
        <begin position="73"/>
        <end position="133"/>
    </location>
</feature>
<gene>
    <name evidence="5" type="ORF">EWM64_g1972</name>
</gene>
<dbReference type="InterPro" id="IPR001670">
    <property type="entry name" value="ADH_Fe/GldA"/>
</dbReference>
<reference evidence="5 6" key="1">
    <citation type="submission" date="2019-02" db="EMBL/GenBank/DDBJ databases">
        <title>Genome sequencing of the rare red list fungi Hericium alpestre (H. flagellum).</title>
        <authorList>
            <person name="Buettner E."/>
            <person name="Kellner H."/>
        </authorList>
    </citation>
    <scope>NUCLEOTIDE SEQUENCE [LARGE SCALE GENOMIC DNA]</scope>
    <source>
        <strain evidence="5 6">DSM 108284</strain>
    </source>
</reference>
<dbReference type="AlphaFoldDB" id="A0A4Z0A6D7"/>
<organism evidence="5 6">
    <name type="scientific">Hericium alpestre</name>
    <dbReference type="NCBI Taxonomy" id="135208"/>
    <lineage>
        <taxon>Eukaryota</taxon>
        <taxon>Fungi</taxon>
        <taxon>Dikarya</taxon>
        <taxon>Basidiomycota</taxon>
        <taxon>Agaricomycotina</taxon>
        <taxon>Agaricomycetes</taxon>
        <taxon>Russulales</taxon>
        <taxon>Hericiaceae</taxon>
        <taxon>Hericium</taxon>
    </lineage>
</organism>
<dbReference type="GO" id="GO:0005829">
    <property type="term" value="C:cytosol"/>
    <property type="evidence" value="ECO:0007669"/>
    <property type="project" value="TreeGrafter"/>
</dbReference>
<accession>A0A4Z0A6D7</accession>
<evidence type="ECO:0000259" key="4">
    <source>
        <dbReference type="Pfam" id="PF00465"/>
    </source>
</evidence>
<keyword evidence="6" id="KW-1185">Reference proteome</keyword>
<protein>
    <recommendedName>
        <fullName evidence="4">Alcohol dehydrogenase iron-type/glycerol dehydrogenase GldA domain-containing protein</fullName>
    </recommendedName>
</protein>
<dbReference type="InterPro" id="IPR016205">
    <property type="entry name" value="Glycerol_DH"/>
</dbReference>
<dbReference type="EMBL" id="SFCI01000149">
    <property type="protein sequence ID" value="TFY82040.1"/>
    <property type="molecule type" value="Genomic_DNA"/>
</dbReference>
<sequence length="135" mass="14667">MPNPKGITERVFQSPWKYIQGPSAFKNADKHLAPLGKAPLLLADDVVYEIGKHCVLNLHASSVEHLHVHKAGKDLIATLSEDFTVTRATFNGEASRDEIARLSAFGRESTVDFIIALGGGKTIDVAKAVADYLRV</sequence>
<dbReference type="Proteomes" id="UP000298061">
    <property type="component" value="Unassembled WGS sequence"/>
</dbReference>
<dbReference type="GO" id="GO:0016614">
    <property type="term" value="F:oxidoreductase activity, acting on CH-OH group of donors"/>
    <property type="evidence" value="ECO:0007669"/>
    <property type="project" value="InterPro"/>
</dbReference>
<dbReference type="OrthoDB" id="339764at2759"/>
<dbReference type="STRING" id="135208.A0A4Z0A6D7"/>
<evidence type="ECO:0000256" key="1">
    <source>
        <dbReference type="ARBA" id="ARBA00022723"/>
    </source>
</evidence>
<evidence type="ECO:0000256" key="3">
    <source>
        <dbReference type="ARBA" id="ARBA00023027"/>
    </source>
</evidence>
<keyword evidence="1" id="KW-0479">Metal-binding</keyword>
<keyword evidence="3" id="KW-0520">NAD</keyword>
<dbReference type="SUPFAM" id="SSF56796">
    <property type="entry name" value="Dehydroquinate synthase-like"/>
    <property type="match status" value="1"/>
</dbReference>
<feature type="non-terminal residue" evidence="5">
    <location>
        <position position="135"/>
    </location>
</feature>
<dbReference type="Pfam" id="PF00465">
    <property type="entry name" value="Fe-ADH"/>
    <property type="match status" value="1"/>
</dbReference>
<evidence type="ECO:0000313" key="6">
    <source>
        <dbReference type="Proteomes" id="UP000298061"/>
    </source>
</evidence>
<proteinExistence type="predicted"/>
<evidence type="ECO:0000313" key="5">
    <source>
        <dbReference type="EMBL" id="TFY82040.1"/>
    </source>
</evidence>
<comment type="caution">
    <text evidence="5">The sequence shown here is derived from an EMBL/GenBank/DDBJ whole genome shotgun (WGS) entry which is preliminary data.</text>
</comment>
<dbReference type="GO" id="GO:0046872">
    <property type="term" value="F:metal ion binding"/>
    <property type="evidence" value="ECO:0007669"/>
    <property type="project" value="UniProtKB-KW"/>
</dbReference>
<dbReference type="PANTHER" id="PTHR43616:SF5">
    <property type="entry name" value="GLYCEROL DEHYDROGENASE 1"/>
    <property type="match status" value="1"/>
</dbReference>
<name>A0A4Z0A6D7_9AGAM</name>
<dbReference type="PANTHER" id="PTHR43616">
    <property type="entry name" value="GLYCEROL DEHYDROGENASE"/>
    <property type="match status" value="1"/>
</dbReference>
<keyword evidence="2" id="KW-0560">Oxidoreductase</keyword>